<dbReference type="PDB" id="6DTD">
    <property type="method" value="X-ray"/>
    <property type="resolution" value="1.65 A"/>
    <property type="chains" value="A=1-1127"/>
</dbReference>
<evidence type="ECO:0000313" key="1">
    <source>
        <dbReference type="EMBL" id="EFU31981.1"/>
    </source>
</evidence>
<dbReference type="AlphaFoldDB" id="E6K398"/>
<evidence type="ECO:0007829" key="4">
    <source>
        <dbReference type="PDB" id="9FCV"/>
    </source>
</evidence>
<organism evidence="1 2">
    <name type="scientific">Segatella buccae ATCC 33574</name>
    <dbReference type="NCBI Taxonomy" id="873513"/>
    <lineage>
        <taxon>Bacteria</taxon>
        <taxon>Pseudomonadati</taxon>
        <taxon>Bacteroidota</taxon>
        <taxon>Bacteroidia</taxon>
        <taxon>Bacteroidales</taxon>
        <taxon>Prevotellaceae</taxon>
        <taxon>Segatella</taxon>
    </lineage>
</organism>
<accession>E6K398</accession>
<dbReference type="GeneID" id="93535087"/>
<dbReference type="NCBIfam" id="NF038190">
    <property type="entry name" value="VI_Cas13b"/>
    <property type="match status" value="1"/>
</dbReference>
<keyword evidence="3 4" id="KW-0002">3D-structure</keyword>
<dbReference type="eggNOG" id="ENOG502Z98X">
    <property type="taxonomic scope" value="Bacteria"/>
</dbReference>
<name>E6K398_9BACT</name>
<evidence type="ECO:0007829" key="3">
    <source>
        <dbReference type="PDB" id="6DTD"/>
    </source>
</evidence>
<dbReference type="CDD" id="cd20477">
    <property type="entry name" value="Cas13b_Pb-like"/>
    <property type="match status" value="1"/>
</dbReference>
<dbReference type="SMR" id="E6K398"/>
<dbReference type="Proteomes" id="UP000003112">
    <property type="component" value="Unassembled WGS sequence"/>
</dbReference>
<protein>
    <submittedName>
        <fullName evidence="1">Uncharacterized protein</fullName>
    </submittedName>
</protein>
<dbReference type="STRING" id="873513.HMPREF6485_0083"/>
<dbReference type="PDBsum" id="6DTD"/>
<reference evidence="1 2" key="1">
    <citation type="submission" date="2010-10" db="EMBL/GenBank/DDBJ databases">
        <authorList>
            <person name="Muzny D."/>
            <person name="Qin X."/>
            <person name="Deng J."/>
            <person name="Jiang H."/>
            <person name="Liu Y."/>
            <person name="Qu J."/>
            <person name="Song X.-Z."/>
            <person name="Zhang L."/>
            <person name="Thornton R."/>
            <person name="Coyle M."/>
            <person name="Francisco L."/>
            <person name="Jackson L."/>
            <person name="Javaid M."/>
            <person name="Korchina V."/>
            <person name="Kovar C."/>
            <person name="Mata R."/>
            <person name="Mathew T."/>
            <person name="Ngo R."/>
            <person name="Nguyen L."/>
            <person name="Nguyen N."/>
            <person name="Okwuonu G."/>
            <person name="Ongeri F."/>
            <person name="Pham C."/>
            <person name="Simmons D."/>
            <person name="Wilczek-Boney K."/>
            <person name="Hale W."/>
            <person name="Jakkamsetti A."/>
            <person name="Pham P."/>
            <person name="Ruth R."/>
            <person name="San Lucas F."/>
            <person name="Warren J."/>
            <person name="Zhang J."/>
            <person name="Zhao Z."/>
            <person name="Zhou C."/>
            <person name="Zhu D."/>
            <person name="Lee S."/>
            <person name="Bess C."/>
            <person name="Blankenburg K."/>
            <person name="Forbes L."/>
            <person name="Fu Q."/>
            <person name="Gubbala S."/>
            <person name="Hirani K."/>
            <person name="Jayaseelan J.C."/>
            <person name="Lara F."/>
            <person name="Munidasa M."/>
            <person name="Palculict T."/>
            <person name="Patil S."/>
            <person name="Pu L.-L."/>
            <person name="Saada N."/>
            <person name="Tang L."/>
            <person name="Weissenberger G."/>
            <person name="Zhu Y."/>
            <person name="Hemphill L."/>
            <person name="Shang Y."/>
            <person name="Youmans B."/>
            <person name="Ayvaz T."/>
            <person name="Ross M."/>
            <person name="Santibanez J."/>
            <person name="Aqrawi P."/>
            <person name="Gross S."/>
            <person name="Joshi V."/>
            <person name="Fowler G."/>
            <person name="Nazareth L."/>
            <person name="Reid J."/>
            <person name="Worley K."/>
            <person name="Petrosino J."/>
            <person name="Highlander S."/>
            <person name="Gibbs R."/>
        </authorList>
    </citation>
    <scope>NUCLEOTIDE SEQUENCE [LARGE SCALE GENOMIC DNA]</scope>
    <source>
        <strain evidence="1 2">ATCC 33574</strain>
    </source>
</reference>
<comment type="caution">
    <text evidence="1">The sequence shown here is derived from an EMBL/GenBank/DDBJ whole genome shotgun (WGS) entry which is preliminary data.</text>
</comment>
<dbReference type="EMBL" id="AEPD01000005">
    <property type="protein sequence ID" value="EFU31981.1"/>
    <property type="molecule type" value="Genomic_DNA"/>
</dbReference>
<sequence length="1127" mass="134074">MQKQDKLFVDRKKNAIFAFPKYITIMENKEKPEPIYYELTDKHFWAAFLNLARHNVYTTINHINRRLEIAELKDDGYMMGIKGSWNEQAKKLDKKVRLRDLIMKHFPFLEAAAYEMTNSKSPNNKEQREKEQSEALSLNNLKNVLFIFLEKLQVLRNYYSHYKYSEESPKPIFETSLLKNMYKVFDANVRLVKRDYMHHENIDMQRDFTHLNRKKQVGRTKNIIDSPNFHYHFADKEGNMTIAGLLFFVSLFLDKKDAIWMQKKLKGFKDGRNLREQMTNEVFCRSRISLPKLKLENVQTKDWMQLDMLNELVRCPKSLYERLREKDRESFKVPFDIFSDDYNAEEEPFKNTLVRHQDRFPYFVLRYFDLNEIFEQLRFQIDLGTYHFSIYNKRIGDEDEVRHLTHHLYGFARIQDFAPQNQPEEWRKLVKDLDHFETSQEPYISKTAPHYHLENEKIGIKFCSAHNNLFPSLQTDKTCNGRSKFNLGTQFTAEAFLSVHELLPMMFYYLLLTKDYSRKESADKVEGIIRKEISNIYAIYDAFANNEINSIADLTRRLQNTNILQGHLPKQMISILKGRQKDMGKEAERKIGEMIDDTQRRLDLLCKQTNQKIRIGKRNAGLLKSGKIADWLVNDMMRFQPVQKDQNNIPINNSKANSTEYRMLQRALALFGSENFRLKAYFNQMNLVGNDNPHPFLAETQWEHQTNILSFYRNYLEARKKYLKGLKPQNWKQYQHFLILKVQKTNRNTLVTGWKNSFNLPRGIFTQPIREWFEKHNNSKRIYDQILSFDRVGFVAKAIPLYFAEEYKDNVQPFYDYPFNIGNRLKPKKRQFLDKKERVELWQKNKELFKNYPSEKKKTDLAYLDFLSWKKFERELRLIKNQDIVTWLMFKELFNMATVEGLKIGEIHLRDIDTNTANEESNNILNRIMPMKLPVKTYETDNKGNILKERPLATFYIEETETKVLKQGNFKALVKDRRLNGLFSFAETTDLNLEEHPISKLSVDLELIKYQTTRISIFEMTLGLEKKLIDKYSTLPTDSFRNMLERWLQCKANRPELKNYVNSLIAVRNAFSHNQYPMYDATLFAEVKKFTLFPSVDTKKIELNIAPQLLEIVGKAIKEIEKSENKN</sequence>
<dbReference type="PDB" id="9FCV">
    <property type="method" value="EM"/>
    <property type="resolution" value="3.09 A"/>
    <property type="chains" value="A=1-1127"/>
</dbReference>
<evidence type="ECO:0000313" key="2">
    <source>
        <dbReference type="Proteomes" id="UP000003112"/>
    </source>
</evidence>
<reference evidence="4" key="3">
    <citation type="journal article" date="2025" name="Mol. Cell">
        <title>AcrVIB1 inhibits CRISPR-Cas13b immunity by promoting unproductive crRNA binding accessible to RNase attack.</title>
        <authorList>
            <person name="Wandera K.G."/>
            <person name="Schmelz S."/>
            <person name="Migur A."/>
            <person name="Kibe A."/>
            <person name="Lukat P."/>
            <person name="Achmedov T."/>
            <person name="Caliskan N."/>
            <person name="Blankenfeldt W."/>
            <person name="Beisel C.L."/>
        </authorList>
    </citation>
    <scope>STRUCTURE BY ELECTRON MICROSCOPY (3.09 ANGSTROMS)</scope>
</reference>
<proteinExistence type="evidence at protein level"/>
<dbReference type="HOGENOM" id="CLU_009156_0_0_10"/>
<gene>
    <name evidence="1" type="ORF">HMPREF6485_0083</name>
</gene>
<dbReference type="RefSeq" id="WP_004343973.1">
    <property type="nucleotide sequence ID" value="NZ_GL586311.1"/>
</dbReference>
<dbReference type="EMDB" id="EMD-50322"/>
<reference evidence="3" key="2">
    <citation type="journal article" date="2019" name="Cell Rep.">
        <title>High-Resolution Structure of Cas13b and Biochemical Characterization of RNA Targeting and Cleavage.</title>
        <authorList>
            <person name="Slaymaker I.M."/>
            <person name="Mesa P."/>
            <person name="Kellner M.J."/>
            <person name="Kannan S."/>
            <person name="Brignole E."/>
            <person name="Koob J."/>
            <person name="Feliciano P.R."/>
            <person name="Stella S."/>
            <person name="Abudayyeh O.O."/>
            <person name="Gootenberg J.S."/>
            <person name="Strecker J."/>
            <person name="Montoya G."/>
            <person name="Zhang F."/>
        </authorList>
    </citation>
    <scope>X-RAY CRYSTALLOGRAPHY (1.65 ANGSTROMS)</scope>
</reference>
<keyword evidence="2" id="KW-1185">Reference proteome</keyword>